<protein>
    <submittedName>
        <fullName evidence="2">Uncharacterized protein</fullName>
    </submittedName>
</protein>
<evidence type="ECO:0000313" key="3">
    <source>
        <dbReference type="Proteomes" id="UP000053681"/>
    </source>
</evidence>
<organism evidence="2 3">
    <name type="scientific">Priestia veravalensis</name>
    <dbReference type="NCBI Taxonomy" id="1414648"/>
    <lineage>
        <taxon>Bacteria</taxon>
        <taxon>Bacillati</taxon>
        <taxon>Bacillota</taxon>
        <taxon>Bacilli</taxon>
        <taxon>Bacillales</taxon>
        <taxon>Bacillaceae</taxon>
        <taxon>Priestia</taxon>
    </lineage>
</organism>
<dbReference type="Proteomes" id="UP000053681">
    <property type="component" value="Unassembled WGS sequence"/>
</dbReference>
<dbReference type="EMBL" id="LNQP01000064">
    <property type="protein sequence ID" value="KSU86835.1"/>
    <property type="molecule type" value="Genomic_DNA"/>
</dbReference>
<reference evidence="2 3" key="1">
    <citation type="submission" date="2015-11" db="EMBL/GenBank/DDBJ databases">
        <title>Bacillus caseinolyticus sp nov.</title>
        <authorList>
            <person name="Dastager S.G."/>
            <person name="Mawlankar R."/>
        </authorList>
    </citation>
    <scope>NUCLEOTIDE SEQUENCE [LARGE SCALE GENOMIC DNA]</scope>
    <source>
        <strain evidence="2 3">SGD-V-76</strain>
    </source>
</reference>
<feature type="compositionally biased region" description="Basic and acidic residues" evidence="1">
    <location>
        <begin position="43"/>
        <end position="53"/>
    </location>
</feature>
<accession>A0A0V8JIH5</accession>
<keyword evidence="3" id="KW-1185">Reference proteome</keyword>
<name>A0A0V8JIH5_9BACI</name>
<evidence type="ECO:0000313" key="2">
    <source>
        <dbReference type="EMBL" id="KSU86835.1"/>
    </source>
</evidence>
<feature type="region of interest" description="Disordered" evidence="1">
    <location>
        <begin position="32"/>
        <end position="61"/>
    </location>
</feature>
<dbReference type="AlphaFoldDB" id="A0A0V8JIH5"/>
<sequence>MINLNDREFLTFNRSGFLVDCENNVGNRVEWSVGHSTPAGKRGKTEIPQRSEEAQVPPHGKRVAVAQWNERVETN</sequence>
<proteinExistence type="predicted"/>
<comment type="caution">
    <text evidence="2">The sequence shown here is derived from an EMBL/GenBank/DDBJ whole genome shotgun (WGS) entry which is preliminary data.</text>
</comment>
<gene>
    <name evidence="2" type="ORF">AS180_16455</name>
</gene>
<evidence type="ECO:0000256" key="1">
    <source>
        <dbReference type="SAM" id="MobiDB-lite"/>
    </source>
</evidence>